<dbReference type="AlphaFoldDB" id="A0AAN6YJE6"/>
<keyword evidence="10" id="KW-0624">Polysaccharide degradation</keyword>
<evidence type="ECO:0000256" key="4">
    <source>
        <dbReference type="ARBA" id="ARBA00012590"/>
    </source>
</evidence>
<evidence type="ECO:0000256" key="7">
    <source>
        <dbReference type="ARBA" id="ARBA00022801"/>
    </source>
</evidence>
<keyword evidence="8" id="KW-0119">Carbohydrate metabolism</keyword>
<evidence type="ECO:0000313" key="14">
    <source>
        <dbReference type="Proteomes" id="UP001301769"/>
    </source>
</evidence>
<keyword evidence="14" id="KW-1185">Reference proteome</keyword>
<dbReference type="EMBL" id="MU858045">
    <property type="protein sequence ID" value="KAK4220383.1"/>
    <property type="molecule type" value="Genomic_DNA"/>
</dbReference>
<accession>A0AAN6YJE6</accession>
<organism evidence="13 14">
    <name type="scientific">Rhypophila decipiens</name>
    <dbReference type="NCBI Taxonomy" id="261697"/>
    <lineage>
        <taxon>Eukaryota</taxon>
        <taxon>Fungi</taxon>
        <taxon>Dikarya</taxon>
        <taxon>Ascomycota</taxon>
        <taxon>Pezizomycotina</taxon>
        <taxon>Sordariomycetes</taxon>
        <taxon>Sordariomycetidae</taxon>
        <taxon>Sordariales</taxon>
        <taxon>Naviculisporaceae</taxon>
        <taxon>Rhypophila</taxon>
    </lineage>
</organism>
<comment type="catalytic activity">
    <reaction evidence="1">
        <text>Endohydrolysis of (1-&gt;4)-beta-D-xylosidic linkages in xylans.</text>
        <dbReference type="EC" id="3.2.1.8"/>
    </reaction>
</comment>
<protein>
    <recommendedName>
        <fullName evidence="4">endo-1,4-beta-xylanase</fullName>
        <ecNumber evidence="4">3.2.1.8</ecNumber>
    </recommendedName>
</protein>
<dbReference type="InterPro" id="IPR013319">
    <property type="entry name" value="GH11/12"/>
</dbReference>
<evidence type="ECO:0000313" key="13">
    <source>
        <dbReference type="EMBL" id="KAK4220383.1"/>
    </source>
</evidence>
<dbReference type="GO" id="GO:0031176">
    <property type="term" value="F:endo-1,4-beta-xylanase activity"/>
    <property type="evidence" value="ECO:0007669"/>
    <property type="project" value="UniProtKB-EC"/>
</dbReference>
<dbReference type="EC" id="3.2.1.8" evidence="4"/>
<gene>
    <name evidence="13" type="ORF">QBC37DRAFT_477385</name>
</gene>
<dbReference type="Gene3D" id="2.60.120.180">
    <property type="match status" value="1"/>
</dbReference>
<dbReference type="InterPro" id="IPR001137">
    <property type="entry name" value="Glyco_hydro_11"/>
</dbReference>
<evidence type="ECO:0000256" key="3">
    <source>
        <dbReference type="ARBA" id="ARBA00007792"/>
    </source>
</evidence>
<evidence type="ECO:0000256" key="1">
    <source>
        <dbReference type="ARBA" id="ARBA00000681"/>
    </source>
</evidence>
<keyword evidence="6" id="KW-0732">Signal</keyword>
<sequence>MVPDQYQQGMGHIMAPISIRSTNHGREKGPGDSWTKHEQCPQEPRGPQKALVTDHGTYDPANGFTISRKGDGGEIKVDGGRYKVGVTRSVLMQLPEGFQSNTITRVFSVRQGEDKRRAGTVSMRAHVDVWRDKFGVDLEAARLNYQPVAVEGYLSSGEAEVTASEA</sequence>
<name>A0AAN6YJE6_9PEZI</name>
<reference evidence="13" key="2">
    <citation type="submission" date="2023-05" db="EMBL/GenBank/DDBJ databases">
        <authorList>
            <consortium name="Lawrence Berkeley National Laboratory"/>
            <person name="Steindorff A."/>
            <person name="Hensen N."/>
            <person name="Bonometti L."/>
            <person name="Westerberg I."/>
            <person name="Brannstrom I.O."/>
            <person name="Guillou S."/>
            <person name="Cros-Aarteil S."/>
            <person name="Calhoun S."/>
            <person name="Haridas S."/>
            <person name="Kuo A."/>
            <person name="Mondo S."/>
            <person name="Pangilinan J."/>
            <person name="Riley R."/>
            <person name="Labutti K."/>
            <person name="Andreopoulos B."/>
            <person name="Lipzen A."/>
            <person name="Chen C."/>
            <person name="Yanf M."/>
            <person name="Daum C."/>
            <person name="Ng V."/>
            <person name="Clum A."/>
            <person name="Ohm R."/>
            <person name="Martin F."/>
            <person name="Silar P."/>
            <person name="Natvig D."/>
            <person name="Lalanne C."/>
            <person name="Gautier V."/>
            <person name="Ament-Velasquez S.L."/>
            <person name="Kruys A."/>
            <person name="Hutchinson M.I."/>
            <person name="Powell A.J."/>
            <person name="Barry K."/>
            <person name="Miller A.N."/>
            <person name="Grigoriev I.V."/>
            <person name="Debuchy R."/>
            <person name="Gladieux P."/>
            <person name="Thoren M.H."/>
            <person name="Johannesson H."/>
        </authorList>
    </citation>
    <scope>NUCLEOTIDE SEQUENCE</scope>
    <source>
        <strain evidence="13">PSN293</strain>
    </source>
</reference>
<evidence type="ECO:0000256" key="6">
    <source>
        <dbReference type="ARBA" id="ARBA00022729"/>
    </source>
</evidence>
<evidence type="ECO:0000256" key="8">
    <source>
        <dbReference type="ARBA" id="ARBA00023277"/>
    </source>
</evidence>
<dbReference type="InterPro" id="IPR013320">
    <property type="entry name" value="ConA-like_dom_sf"/>
</dbReference>
<keyword evidence="9" id="KW-0326">Glycosidase</keyword>
<proteinExistence type="inferred from homology"/>
<evidence type="ECO:0000256" key="5">
    <source>
        <dbReference type="ARBA" id="ARBA00022651"/>
    </source>
</evidence>
<comment type="caution">
    <text evidence="13">The sequence shown here is derived from an EMBL/GenBank/DDBJ whole genome shotgun (WGS) entry which is preliminary data.</text>
</comment>
<keyword evidence="7" id="KW-0378">Hydrolase</keyword>
<dbReference type="PANTHER" id="PTHR46828">
    <property type="entry name" value="ENDO-1,4-BETA-XYLANASE A-RELATED"/>
    <property type="match status" value="1"/>
</dbReference>
<evidence type="ECO:0000256" key="11">
    <source>
        <dbReference type="SAM" id="MobiDB-lite"/>
    </source>
</evidence>
<reference evidence="13" key="1">
    <citation type="journal article" date="2023" name="Mol. Phylogenet. Evol.">
        <title>Genome-scale phylogeny and comparative genomics of the fungal order Sordariales.</title>
        <authorList>
            <person name="Hensen N."/>
            <person name="Bonometti L."/>
            <person name="Westerberg I."/>
            <person name="Brannstrom I.O."/>
            <person name="Guillou S."/>
            <person name="Cros-Aarteil S."/>
            <person name="Calhoun S."/>
            <person name="Haridas S."/>
            <person name="Kuo A."/>
            <person name="Mondo S."/>
            <person name="Pangilinan J."/>
            <person name="Riley R."/>
            <person name="LaButti K."/>
            <person name="Andreopoulos B."/>
            <person name="Lipzen A."/>
            <person name="Chen C."/>
            <person name="Yan M."/>
            <person name="Daum C."/>
            <person name="Ng V."/>
            <person name="Clum A."/>
            <person name="Steindorff A."/>
            <person name="Ohm R.A."/>
            <person name="Martin F."/>
            <person name="Silar P."/>
            <person name="Natvig D.O."/>
            <person name="Lalanne C."/>
            <person name="Gautier V."/>
            <person name="Ament-Velasquez S.L."/>
            <person name="Kruys A."/>
            <person name="Hutchinson M.I."/>
            <person name="Powell A.J."/>
            <person name="Barry K."/>
            <person name="Miller A.N."/>
            <person name="Grigoriev I.V."/>
            <person name="Debuchy R."/>
            <person name="Gladieux P."/>
            <person name="Hiltunen Thoren M."/>
            <person name="Johannesson H."/>
        </authorList>
    </citation>
    <scope>NUCLEOTIDE SEQUENCE</scope>
    <source>
        <strain evidence="13">PSN293</strain>
    </source>
</reference>
<evidence type="ECO:0000256" key="9">
    <source>
        <dbReference type="ARBA" id="ARBA00023295"/>
    </source>
</evidence>
<evidence type="ECO:0000256" key="10">
    <source>
        <dbReference type="ARBA" id="ARBA00023326"/>
    </source>
</evidence>
<comment type="pathway">
    <text evidence="2">Glycan degradation; xylan degradation.</text>
</comment>
<feature type="region of interest" description="Disordered" evidence="11">
    <location>
        <begin position="16"/>
        <end position="50"/>
    </location>
</feature>
<dbReference type="InterPro" id="IPR033123">
    <property type="entry name" value="GH11_dom"/>
</dbReference>
<dbReference type="Pfam" id="PF00457">
    <property type="entry name" value="Glyco_hydro_11"/>
    <property type="match status" value="1"/>
</dbReference>
<feature type="compositionally biased region" description="Basic and acidic residues" evidence="11">
    <location>
        <begin position="24"/>
        <end position="40"/>
    </location>
</feature>
<evidence type="ECO:0000259" key="12">
    <source>
        <dbReference type="Pfam" id="PF00457"/>
    </source>
</evidence>
<dbReference type="Proteomes" id="UP001301769">
    <property type="component" value="Unassembled WGS sequence"/>
</dbReference>
<evidence type="ECO:0000256" key="2">
    <source>
        <dbReference type="ARBA" id="ARBA00004851"/>
    </source>
</evidence>
<keyword evidence="5" id="KW-0858">Xylan degradation</keyword>
<comment type="similarity">
    <text evidence="3">Belongs to the glycosyl hydrolase 11 (cellulase G) family.</text>
</comment>
<feature type="domain" description="GH11" evidence="12">
    <location>
        <begin position="53"/>
        <end position="162"/>
    </location>
</feature>
<dbReference type="SUPFAM" id="SSF49899">
    <property type="entry name" value="Concanavalin A-like lectins/glucanases"/>
    <property type="match status" value="1"/>
</dbReference>
<dbReference type="GO" id="GO:0045493">
    <property type="term" value="P:xylan catabolic process"/>
    <property type="evidence" value="ECO:0007669"/>
    <property type="project" value="UniProtKB-KW"/>
</dbReference>
<dbReference type="PANTHER" id="PTHR46828:SF2">
    <property type="entry name" value="ENDO-1,4-BETA-XYLANASE A-RELATED"/>
    <property type="match status" value="1"/>
</dbReference>